<keyword evidence="3" id="KW-1185">Reference proteome</keyword>
<name>A0A4W5L488_9TELE</name>
<evidence type="ECO:0000313" key="2">
    <source>
        <dbReference type="Ensembl" id="ENSHHUP00000019976.1"/>
    </source>
</evidence>
<dbReference type="AlphaFoldDB" id="A0A4W5L488"/>
<dbReference type="Proteomes" id="UP000314982">
    <property type="component" value="Unassembled WGS sequence"/>
</dbReference>
<accession>A0A4W5L488</accession>
<feature type="chain" id="PRO_5021331085" evidence="1">
    <location>
        <begin position="40"/>
        <end position="137"/>
    </location>
</feature>
<reference evidence="2" key="3">
    <citation type="submission" date="2025-09" db="UniProtKB">
        <authorList>
            <consortium name="Ensembl"/>
        </authorList>
    </citation>
    <scope>IDENTIFICATION</scope>
</reference>
<proteinExistence type="predicted"/>
<dbReference type="STRING" id="62062.ENSHHUP00000019976"/>
<reference evidence="2" key="2">
    <citation type="submission" date="2025-08" db="UniProtKB">
        <authorList>
            <consortium name="Ensembl"/>
        </authorList>
    </citation>
    <scope>IDENTIFICATION</scope>
</reference>
<reference evidence="3" key="1">
    <citation type="submission" date="2018-06" db="EMBL/GenBank/DDBJ databases">
        <title>Genome assembly of Danube salmon.</title>
        <authorList>
            <person name="Macqueen D.J."/>
            <person name="Gundappa M.K."/>
        </authorList>
    </citation>
    <scope>NUCLEOTIDE SEQUENCE [LARGE SCALE GENOMIC DNA]</scope>
</reference>
<dbReference type="Gene3D" id="2.60.120.200">
    <property type="match status" value="1"/>
</dbReference>
<evidence type="ECO:0000313" key="3">
    <source>
        <dbReference type="Proteomes" id="UP000314982"/>
    </source>
</evidence>
<evidence type="ECO:0000256" key="1">
    <source>
        <dbReference type="SAM" id="SignalP"/>
    </source>
</evidence>
<sequence length="137" mass="15554">MDIRDCPFRKKRRPWRLDLSSLALVILVLALSQLPVARADPVDVLRMLQLPSLPEGVRKVPGFCTSRRAGSADHAYRITKKAQISAPTNQLFSGTVPLYPCLTRVVFIRHQTEENILKQGGTTWTFLIRNVHFCFPL</sequence>
<organism evidence="2 3">
    <name type="scientific">Hucho hucho</name>
    <name type="common">huchen</name>
    <dbReference type="NCBI Taxonomy" id="62062"/>
    <lineage>
        <taxon>Eukaryota</taxon>
        <taxon>Metazoa</taxon>
        <taxon>Chordata</taxon>
        <taxon>Craniata</taxon>
        <taxon>Vertebrata</taxon>
        <taxon>Euteleostomi</taxon>
        <taxon>Actinopterygii</taxon>
        <taxon>Neopterygii</taxon>
        <taxon>Teleostei</taxon>
        <taxon>Protacanthopterygii</taxon>
        <taxon>Salmoniformes</taxon>
        <taxon>Salmonidae</taxon>
        <taxon>Salmoninae</taxon>
        <taxon>Hucho</taxon>
    </lineage>
</organism>
<dbReference type="Ensembl" id="ENSHHUT00000020716.1">
    <property type="protein sequence ID" value="ENSHHUP00000019976.1"/>
    <property type="gene ID" value="ENSHHUG00000012500.1"/>
</dbReference>
<protein>
    <submittedName>
        <fullName evidence="2">Uncharacterized protein</fullName>
    </submittedName>
</protein>
<keyword evidence="1" id="KW-0732">Signal</keyword>
<feature type="signal peptide" evidence="1">
    <location>
        <begin position="1"/>
        <end position="39"/>
    </location>
</feature>